<keyword evidence="2" id="KW-1185">Reference proteome</keyword>
<organism evidence="1 2">
    <name type="scientific">Novispirillum itersonii</name>
    <name type="common">Aquaspirillum itersonii</name>
    <dbReference type="NCBI Taxonomy" id="189"/>
    <lineage>
        <taxon>Bacteria</taxon>
        <taxon>Pseudomonadati</taxon>
        <taxon>Pseudomonadota</taxon>
        <taxon>Alphaproteobacteria</taxon>
        <taxon>Rhodospirillales</taxon>
        <taxon>Novispirillaceae</taxon>
        <taxon>Novispirillum</taxon>
    </lineage>
</organism>
<comment type="caution">
    <text evidence="1">The sequence shown here is derived from an EMBL/GenBank/DDBJ whole genome shotgun (WGS) entry which is preliminary data.</text>
</comment>
<accession>A0A7W9ZHQ6</accession>
<protein>
    <submittedName>
        <fullName evidence="1">Uncharacterized protein</fullName>
    </submittedName>
</protein>
<evidence type="ECO:0000313" key="1">
    <source>
        <dbReference type="EMBL" id="MBB6210867.1"/>
    </source>
</evidence>
<dbReference type="RefSeq" id="WP_184263691.1">
    <property type="nucleotide sequence ID" value="NZ_JACIIX010000008.1"/>
</dbReference>
<sequence length="165" mass="18740">MTTTYHLLIVDPAAYEAENEHLYQHHIDATPGVLERVWGEIDGIKQYARTWTEVGQGFQEYLKRVLAPLANLKFTVVEDQSLVHAVIGGQGPLFRRVEGTAQEISKLMVAGYALAAQDRLKDEMWDVMALMWESFGVESRDDLDHLWGSTWDFLAGGRSYGELWP</sequence>
<name>A0A7W9ZHQ6_NOVIT</name>
<proteinExistence type="predicted"/>
<dbReference type="EMBL" id="JACIIX010000008">
    <property type="protein sequence ID" value="MBB6210867.1"/>
    <property type="molecule type" value="Genomic_DNA"/>
</dbReference>
<evidence type="ECO:0000313" key="2">
    <source>
        <dbReference type="Proteomes" id="UP000544872"/>
    </source>
</evidence>
<dbReference type="AlphaFoldDB" id="A0A7W9ZHQ6"/>
<dbReference type="Proteomes" id="UP000544872">
    <property type="component" value="Unassembled WGS sequence"/>
</dbReference>
<reference evidence="1 2" key="1">
    <citation type="submission" date="2020-08" db="EMBL/GenBank/DDBJ databases">
        <title>Genomic Encyclopedia of Type Strains, Phase IV (KMG-IV): sequencing the most valuable type-strain genomes for metagenomic binning, comparative biology and taxonomic classification.</title>
        <authorList>
            <person name="Goeker M."/>
        </authorList>
    </citation>
    <scope>NUCLEOTIDE SEQUENCE [LARGE SCALE GENOMIC DNA]</scope>
    <source>
        <strain evidence="1 2">DSM 11590</strain>
    </source>
</reference>
<gene>
    <name evidence="1" type="ORF">FHS48_002297</name>
</gene>